<dbReference type="InterPro" id="IPR037802">
    <property type="entry name" value="SGF29"/>
</dbReference>
<sequence length="299" mass="34547">MQKDLDTTIQQKLREIHRSVLKIKAMIIMSDPKCCICQEEMAKNSPGLQLVQKTHEKVQNEQKQSHYFKNKLRGLYKTAAQEMESEIEATHRTLELIQEVRALKNEKWMAFKNSERPKETLRRGALMKMLQQSALTLPLWIPRKKEPPPPLCGAIPAEPNYVLKVGSMVAALVRGPDDENWILAEVMGYNPSTNKYEVDDIDEEQKERHLVSRRRMVPLPLMRANPESNPEALFPPDTLVMALYPQTTCFYRALVHEPPHKARDDYQVLFEDPSYTDGYSPPMSVGQRYVILCKDSKKK</sequence>
<name>A0ABY6KBW1_9ARAC</name>
<dbReference type="Gene3D" id="2.30.30.140">
    <property type="match status" value="2"/>
</dbReference>
<protein>
    <submittedName>
        <fullName evidence="6">CCDC101</fullName>
    </submittedName>
</protein>
<dbReference type="PROSITE" id="PS51518">
    <property type="entry name" value="SGF29_C"/>
    <property type="match status" value="1"/>
</dbReference>
<evidence type="ECO:0000313" key="6">
    <source>
        <dbReference type="EMBL" id="UYV65962.1"/>
    </source>
</evidence>
<dbReference type="Proteomes" id="UP001235939">
    <property type="component" value="Chromosome 03"/>
</dbReference>
<dbReference type="PANTHER" id="PTHR21539">
    <property type="entry name" value="SAGA-ASSOCIATED FACTOR 29"/>
    <property type="match status" value="1"/>
</dbReference>
<evidence type="ECO:0000256" key="2">
    <source>
        <dbReference type="ARBA" id="ARBA00023015"/>
    </source>
</evidence>
<accession>A0ABY6KBW1</accession>
<keyword evidence="3" id="KW-0804">Transcription</keyword>
<dbReference type="InterPro" id="IPR047288">
    <property type="entry name" value="Tudor_SGF29_rpt1"/>
</dbReference>
<dbReference type="CDD" id="cd20393">
    <property type="entry name" value="Tudor_SGF29_rpt1"/>
    <property type="match status" value="1"/>
</dbReference>
<dbReference type="InterPro" id="IPR047287">
    <property type="entry name" value="Tudor_SGF29_rpt2"/>
</dbReference>
<gene>
    <name evidence="6" type="ORF">LAZ67_3006011</name>
</gene>
<dbReference type="Pfam" id="PF07039">
    <property type="entry name" value="SGF29_Tudor"/>
    <property type="match status" value="1"/>
</dbReference>
<dbReference type="CDD" id="cd20394">
    <property type="entry name" value="Tudor_SGF29_rpt2"/>
    <property type="match status" value="1"/>
</dbReference>
<evidence type="ECO:0000256" key="3">
    <source>
        <dbReference type="ARBA" id="ARBA00023163"/>
    </source>
</evidence>
<evidence type="ECO:0000256" key="1">
    <source>
        <dbReference type="ARBA" id="ARBA00004123"/>
    </source>
</evidence>
<keyword evidence="4" id="KW-0539">Nucleus</keyword>
<keyword evidence="7" id="KW-1185">Reference proteome</keyword>
<feature type="domain" description="SGF29 C-terminal" evidence="5">
    <location>
        <begin position="159"/>
        <end position="299"/>
    </location>
</feature>
<evidence type="ECO:0000313" key="7">
    <source>
        <dbReference type="Proteomes" id="UP001235939"/>
    </source>
</evidence>
<dbReference type="PANTHER" id="PTHR21539:SF0">
    <property type="entry name" value="SAGA-ASSOCIATED FACTOR 29"/>
    <property type="match status" value="1"/>
</dbReference>
<evidence type="ECO:0000259" key="5">
    <source>
        <dbReference type="PROSITE" id="PS51518"/>
    </source>
</evidence>
<dbReference type="InterPro" id="IPR010750">
    <property type="entry name" value="SGF29_tudor-like_dom"/>
</dbReference>
<comment type="subcellular location">
    <subcellularLocation>
        <location evidence="1">Nucleus</location>
    </subcellularLocation>
</comment>
<dbReference type="EMBL" id="CP092865">
    <property type="protein sequence ID" value="UYV65962.1"/>
    <property type="molecule type" value="Genomic_DNA"/>
</dbReference>
<keyword evidence="2" id="KW-0805">Transcription regulation</keyword>
<proteinExistence type="predicted"/>
<evidence type="ECO:0000256" key="4">
    <source>
        <dbReference type="ARBA" id="ARBA00023242"/>
    </source>
</evidence>
<reference evidence="6 7" key="1">
    <citation type="submission" date="2022-01" db="EMBL/GenBank/DDBJ databases">
        <title>A chromosomal length assembly of Cordylochernes scorpioides.</title>
        <authorList>
            <person name="Zeh D."/>
            <person name="Zeh J."/>
        </authorList>
    </citation>
    <scope>NUCLEOTIDE SEQUENCE [LARGE SCALE GENOMIC DNA]</scope>
    <source>
        <strain evidence="6">IN4F17</strain>
        <tissue evidence="6">Whole Body</tissue>
    </source>
</reference>
<organism evidence="6 7">
    <name type="scientific">Cordylochernes scorpioides</name>
    <dbReference type="NCBI Taxonomy" id="51811"/>
    <lineage>
        <taxon>Eukaryota</taxon>
        <taxon>Metazoa</taxon>
        <taxon>Ecdysozoa</taxon>
        <taxon>Arthropoda</taxon>
        <taxon>Chelicerata</taxon>
        <taxon>Arachnida</taxon>
        <taxon>Pseudoscorpiones</taxon>
        <taxon>Cheliferoidea</taxon>
        <taxon>Chernetidae</taxon>
        <taxon>Cordylochernes</taxon>
    </lineage>
</organism>